<feature type="transmembrane region" description="Helical" evidence="1">
    <location>
        <begin position="78"/>
        <end position="101"/>
    </location>
</feature>
<organism evidence="2 3">
    <name type="scientific">Thermococcus cleftensis (strain DSM 27260 / KACC 17922 / CL1)</name>
    <dbReference type="NCBI Taxonomy" id="163003"/>
    <lineage>
        <taxon>Archaea</taxon>
        <taxon>Methanobacteriati</taxon>
        <taxon>Methanobacteriota</taxon>
        <taxon>Thermococci</taxon>
        <taxon>Thermococcales</taxon>
        <taxon>Thermococcaceae</taxon>
        <taxon>Thermococcus</taxon>
    </lineage>
</organism>
<dbReference type="AlphaFoldDB" id="I3ZTI0"/>
<sequence length="132" mass="14901">MICVPVFLAIAVLFIDFPVFLYARFVGKDSSPGSREILLGSLVALISLVAVGLVANYSDVRVEAIRPILHFYSEDPRGYRYVLLLSGLNVLYALFGMLVYPRRRRLDLLLLPPIVLLIAYTLLKTLIWVHSH</sequence>
<reference evidence="2 3" key="1">
    <citation type="journal article" date="2012" name="J. Bacteriol.">
        <title>Complete Genome Sequence of the Hyperthermophilic Archaeon Thermococcus sp. Strain CL1, Isolated from a Paralvinella sp. Polychaete Worm Collected from a Hydrothermal Vent.</title>
        <authorList>
            <person name="Jung J.H."/>
            <person name="Holden J.F."/>
            <person name="Seo D.H."/>
            <person name="Park K.H."/>
            <person name="Shin H."/>
            <person name="Ryu S."/>
            <person name="Lee J.H."/>
            <person name="Park C.S."/>
        </authorList>
    </citation>
    <scope>NUCLEOTIDE SEQUENCE [LARGE SCALE GENOMIC DNA]</scope>
    <source>
        <strain evidence="3">DSM 27260 / KACC 17922 / CL1</strain>
    </source>
</reference>
<feature type="transmembrane region" description="Helical" evidence="1">
    <location>
        <begin position="6"/>
        <end position="25"/>
    </location>
</feature>
<keyword evidence="1" id="KW-1133">Transmembrane helix</keyword>
<evidence type="ECO:0000313" key="3">
    <source>
        <dbReference type="Proteomes" id="UP000006064"/>
    </source>
</evidence>
<accession>I3ZTI0</accession>
<dbReference type="EMBL" id="CP003651">
    <property type="protein sequence ID" value="AFL95014.1"/>
    <property type="molecule type" value="Genomic_DNA"/>
</dbReference>
<gene>
    <name evidence="2" type="ORF">CL1_0809</name>
</gene>
<dbReference type="HOGENOM" id="CLU_1912437_0_0_2"/>
<dbReference type="RefSeq" id="WP_014788650.1">
    <property type="nucleotide sequence ID" value="NC_018015.1"/>
</dbReference>
<dbReference type="STRING" id="163003.CL1_0809"/>
<dbReference type="Proteomes" id="UP000006064">
    <property type="component" value="Chromosome"/>
</dbReference>
<dbReference type="KEGG" id="thm:CL1_0809"/>
<keyword evidence="1" id="KW-0472">Membrane</keyword>
<evidence type="ECO:0000256" key="1">
    <source>
        <dbReference type="SAM" id="Phobius"/>
    </source>
</evidence>
<feature type="transmembrane region" description="Helical" evidence="1">
    <location>
        <begin position="108"/>
        <end position="129"/>
    </location>
</feature>
<evidence type="ECO:0000313" key="2">
    <source>
        <dbReference type="EMBL" id="AFL95014.1"/>
    </source>
</evidence>
<feature type="transmembrane region" description="Helical" evidence="1">
    <location>
        <begin position="37"/>
        <end position="58"/>
    </location>
</feature>
<keyword evidence="3" id="KW-1185">Reference proteome</keyword>
<name>I3ZTI0_THECF</name>
<protein>
    <submittedName>
        <fullName evidence="2">Uncharacterized protein</fullName>
    </submittedName>
</protein>
<dbReference type="GeneID" id="70363170"/>
<keyword evidence="1" id="KW-0812">Transmembrane</keyword>
<proteinExistence type="predicted"/>